<dbReference type="CDD" id="cd12105">
    <property type="entry name" value="HmuY"/>
    <property type="match status" value="1"/>
</dbReference>
<dbReference type="EMBL" id="NOXV01000293">
    <property type="protein sequence ID" value="OYQ34439.1"/>
    <property type="molecule type" value="Genomic_DNA"/>
</dbReference>
<organism evidence="2 3">
    <name type="scientific">Flavobacterium cyanobacteriorum</name>
    <dbReference type="NCBI Taxonomy" id="2022802"/>
    <lineage>
        <taxon>Bacteria</taxon>
        <taxon>Pseudomonadati</taxon>
        <taxon>Bacteroidota</taxon>
        <taxon>Flavobacteriia</taxon>
        <taxon>Flavobacteriales</taxon>
        <taxon>Flavobacteriaceae</taxon>
        <taxon>Flavobacterium</taxon>
    </lineage>
</organism>
<dbReference type="Proteomes" id="UP000216605">
    <property type="component" value="Unassembled WGS sequence"/>
</dbReference>
<feature type="chain" id="PRO_5012558745" description="HmuY protein" evidence="1">
    <location>
        <begin position="19"/>
        <end position="364"/>
    </location>
</feature>
<keyword evidence="1" id="KW-0732">Signal</keyword>
<evidence type="ECO:0000256" key="1">
    <source>
        <dbReference type="SAM" id="SignalP"/>
    </source>
</evidence>
<gene>
    <name evidence="2" type="ORF">CHU92_11850</name>
</gene>
<dbReference type="AlphaFoldDB" id="A0A255YZ27"/>
<evidence type="ECO:0000313" key="2">
    <source>
        <dbReference type="EMBL" id="OYQ34439.1"/>
    </source>
</evidence>
<name>A0A255YZ27_9FLAO</name>
<sequence>MKKSLIFVFSLLSLAACSDDDNTAPTISGPSTGAILTPAVGGATQPNQVYVDLSGETSTPVLRTGWELGFYSGTEYRVVINSAIRMAVKQTASTDITQPVAIDNSVAVGAPNQGSGNIENGNTAYVDAPSGAITGTAIAEVSANDADNRVYLVNLGNAIPAEQPAIGTINIFGAQRGWRKIRVLRSGNGYKLQYASPEATTFQEVTIAKNNAFNFTFFSLTGNTPVNVEPQKENWDLNFTTFTNTLSMGPGGTVSYFYSDFVLTNAKGGTRAYEVLNSAGITYEAFTTANVDASKFTAGAAADQRVIGANWRNGGGPTSLPSVRDDRFYVVKDAAGNIYKVQFITMVNQAGERGNPVFRYELLD</sequence>
<dbReference type="PROSITE" id="PS51257">
    <property type="entry name" value="PROKAR_LIPOPROTEIN"/>
    <property type="match status" value="1"/>
</dbReference>
<accession>A0A255YZ27</accession>
<proteinExistence type="predicted"/>
<reference evidence="2 3" key="1">
    <citation type="submission" date="2017-07" db="EMBL/GenBank/DDBJ databases">
        <title>Flavobacterium cyanobacteriorum sp. nov., isolated from cyanobacterial aggregates in a eutrophic lake.</title>
        <authorList>
            <person name="Cai H."/>
        </authorList>
    </citation>
    <scope>NUCLEOTIDE SEQUENCE [LARGE SCALE GENOMIC DNA]</scope>
    <source>
        <strain evidence="2 3">TH021</strain>
    </source>
</reference>
<dbReference type="Pfam" id="PF14064">
    <property type="entry name" value="HmuY"/>
    <property type="match status" value="1"/>
</dbReference>
<comment type="caution">
    <text evidence="2">The sequence shown here is derived from an EMBL/GenBank/DDBJ whole genome shotgun (WGS) entry which is preliminary data.</text>
</comment>
<keyword evidence="3" id="KW-1185">Reference proteome</keyword>
<feature type="signal peptide" evidence="1">
    <location>
        <begin position="1"/>
        <end position="18"/>
    </location>
</feature>
<dbReference type="InterPro" id="IPR025921">
    <property type="entry name" value="HmuY"/>
</dbReference>
<dbReference type="RefSeq" id="WP_094415837.1">
    <property type="nucleotide sequence ID" value="NZ_NOXV01000293.1"/>
</dbReference>
<protein>
    <recommendedName>
        <fullName evidence="4">HmuY protein</fullName>
    </recommendedName>
</protein>
<evidence type="ECO:0008006" key="4">
    <source>
        <dbReference type="Google" id="ProtNLM"/>
    </source>
</evidence>
<dbReference type="OrthoDB" id="1091850at2"/>
<evidence type="ECO:0000313" key="3">
    <source>
        <dbReference type="Proteomes" id="UP000216605"/>
    </source>
</evidence>